<name>A0ABD1NMG5_9FABA</name>
<feature type="transmembrane region" description="Helical" evidence="1">
    <location>
        <begin position="30"/>
        <end position="48"/>
    </location>
</feature>
<evidence type="ECO:0000256" key="1">
    <source>
        <dbReference type="SAM" id="Phobius"/>
    </source>
</evidence>
<accession>A0ABD1NMG5</accession>
<keyword evidence="1" id="KW-0812">Transmembrane</keyword>
<dbReference type="AlphaFoldDB" id="A0ABD1NMG5"/>
<gene>
    <name evidence="2" type="ORF">Fmac_003335</name>
</gene>
<dbReference type="EMBL" id="JBGMDY010000001">
    <property type="protein sequence ID" value="KAL2349335.1"/>
    <property type="molecule type" value="Genomic_DNA"/>
</dbReference>
<keyword evidence="1" id="KW-0472">Membrane</keyword>
<dbReference type="Proteomes" id="UP001603857">
    <property type="component" value="Unassembled WGS sequence"/>
</dbReference>
<evidence type="ECO:0000313" key="3">
    <source>
        <dbReference type="Proteomes" id="UP001603857"/>
    </source>
</evidence>
<organism evidence="2 3">
    <name type="scientific">Flemingia macrophylla</name>
    <dbReference type="NCBI Taxonomy" id="520843"/>
    <lineage>
        <taxon>Eukaryota</taxon>
        <taxon>Viridiplantae</taxon>
        <taxon>Streptophyta</taxon>
        <taxon>Embryophyta</taxon>
        <taxon>Tracheophyta</taxon>
        <taxon>Spermatophyta</taxon>
        <taxon>Magnoliopsida</taxon>
        <taxon>eudicotyledons</taxon>
        <taxon>Gunneridae</taxon>
        <taxon>Pentapetalae</taxon>
        <taxon>rosids</taxon>
        <taxon>fabids</taxon>
        <taxon>Fabales</taxon>
        <taxon>Fabaceae</taxon>
        <taxon>Papilionoideae</taxon>
        <taxon>50 kb inversion clade</taxon>
        <taxon>NPAAA clade</taxon>
        <taxon>indigoferoid/millettioid clade</taxon>
        <taxon>Phaseoleae</taxon>
        <taxon>Flemingia</taxon>
    </lineage>
</organism>
<proteinExistence type="predicted"/>
<reference evidence="2 3" key="1">
    <citation type="submission" date="2024-08" db="EMBL/GenBank/DDBJ databases">
        <title>Insights into the chromosomal genome structure of Flemingia macrophylla.</title>
        <authorList>
            <person name="Ding Y."/>
            <person name="Zhao Y."/>
            <person name="Bi W."/>
            <person name="Wu M."/>
            <person name="Zhao G."/>
            <person name="Gong Y."/>
            <person name="Li W."/>
            <person name="Zhang P."/>
        </authorList>
    </citation>
    <scope>NUCLEOTIDE SEQUENCE [LARGE SCALE GENOMIC DNA]</scope>
    <source>
        <strain evidence="2">DYQJB</strain>
        <tissue evidence="2">Leaf</tissue>
    </source>
</reference>
<evidence type="ECO:0000313" key="2">
    <source>
        <dbReference type="EMBL" id="KAL2349335.1"/>
    </source>
</evidence>
<protein>
    <submittedName>
        <fullName evidence="2">Uncharacterized protein</fullName>
    </submittedName>
</protein>
<sequence length="52" mass="5999">MDTRSPLLLLLIFISSPTKTKIFMDYLQILYYTTMAIWSSVVAAKMKLKKKG</sequence>
<keyword evidence="3" id="KW-1185">Reference proteome</keyword>
<keyword evidence="1" id="KW-1133">Transmembrane helix</keyword>
<comment type="caution">
    <text evidence="2">The sequence shown here is derived from an EMBL/GenBank/DDBJ whole genome shotgun (WGS) entry which is preliminary data.</text>
</comment>